<gene>
    <name evidence="2" type="ORF">OKA104_LOCUS38178</name>
</gene>
<dbReference type="Proteomes" id="UP000663881">
    <property type="component" value="Unassembled WGS sequence"/>
</dbReference>
<protein>
    <submittedName>
        <fullName evidence="2">Uncharacterized protein</fullName>
    </submittedName>
</protein>
<reference evidence="2" key="1">
    <citation type="submission" date="2021-02" db="EMBL/GenBank/DDBJ databases">
        <authorList>
            <person name="Nowell W R."/>
        </authorList>
    </citation>
    <scope>NUCLEOTIDE SEQUENCE</scope>
</reference>
<dbReference type="EMBL" id="CAJOAY010006744">
    <property type="protein sequence ID" value="CAF4149588.1"/>
    <property type="molecule type" value="Genomic_DNA"/>
</dbReference>
<accession>A0A819YH35</accession>
<feature type="compositionally biased region" description="Basic residues" evidence="1">
    <location>
        <begin position="8"/>
        <end position="17"/>
    </location>
</feature>
<organism evidence="2 3">
    <name type="scientific">Adineta steineri</name>
    <dbReference type="NCBI Taxonomy" id="433720"/>
    <lineage>
        <taxon>Eukaryota</taxon>
        <taxon>Metazoa</taxon>
        <taxon>Spiralia</taxon>
        <taxon>Gnathifera</taxon>
        <taxon>Rotifera</taxon>
        <taxon>Eurotatoria</taxon>
        <taxon>Bdelloidea</taxon>
        <taxon>Adinetida</taxon>
        <taxon>Adinetidae</taxon>
        <taxon>Adineta</taxon>
    </lineage>
</organism>
<evidence type="ECO:0000313" key="2">
    <source>
        <dbReference type="EMBL" id="CAF4149588.1"/>
    </source>
</evidence>
<proteinExistence type="predicted"/>
<sequence>MMLELLVGRKKRKRMLSTRKGQNRDNNSIGGRKDTIEGETYSRIPFYLQENSLTQSNSPITTINPIRSSIETSDSISINNHCYQSDLYLNRQTKNSIQFSNIYLKQQKRNRFRLFKFRRKKFSNHFNKNNNNSQIIHQQSSVITIEQILHRQWIQTFKQKLTKVNTKEASLNISECRTIESFSTQSKLYSSSINCELNGLLRHTHANNHVSFRNKNMQIQNQFSNYKLDEKSCFCSGKKTSILFSE</sequence>
<feature type="region of interest" description="Disordered" evidence="1">
    <location>
        <begin position="1"/>
        <end position="35"/>
    </location>
</feature>
<evidence type="ECO:0000313" key="3">
    <source>
        <dbReference type="Proteomes" id="UP000663881"/>
    </source>
</evidence>
<dbReference type="AlphaFoldDB" id="A0A819YH35"/>
<comment type="caution">
    <text evidence="2">The sequence shown here is derived from an EMBL/GenBank/DDBJ whole genome shotgun (WGS) entry which is preliminary data.</text>
</comment>
<name>A0A819YH35_9BILA</name>
<evidence type="ECO:0000256" key="1">
    <source>
        <dbReference type="SAM" id="MobiDB-lite"/>
    </source>
</evidence>